<protein>
    <submittedName>
        <fullName evidence="3">TEL1 (TERMINAL EAR1-LIKE 1); RNA binding / nucleic acid binding / nucleotide binding</fullName>
    </submittedName>
</protein>
<dbReference type="SUPFAM" id="SSF54928">
    <property type="entry name" value="RNA-binding domain, RBD"/>
    <property type="match status" value="1"/>
</dbReference>
<dbReference type="PaxDb" id="4113-PGSC0003DMT400090567"/>
<dbReference type="GO" id="GO:1990904">
    <property type="term" value="C:ribonucleoprotein complex"/>
    <property type="evidence" value="ECO:0000318"/>
    <property type="project" value="GO_Central"/>
</dbReference>
<dbReference type="Gramene" id="PGSC0003DMT400090567">
    <property type="protein sequence ID" value="PGSC0003DMT400090567"/>
    <property type="gene ID" value="PGSC0003DMG400040138"/>
</dbReference>
<reference evidence="3" key="2">
    <citation type="submission" date="2015-06" db="UniProtKB">
        <authorList>
            <consortium name="EnsemblPlants"/>
        </authorList>
    </citation>
    <scope>IDENTIFICATION</scope>
    <source>
        <strain evidence="3">DM1-3 516 R44</strain>
    </source>
</reference>
<dbReference type="InterPro" id="IPR035979">
    <property type="entry name" value="RBD_domain_sf"/>
</dbReference>
<evidence type="ECO:0000313" key="3">
    <source>
        <dbReference type="EnsemblPlants" id="PGSC0003DMT400090567"/>
    </source>
</evidence>
<sequence length="299" mass="34185">MAAVLRSLLNPNASEYIPISTPLPPVLLLPLPPPHRTVGSLPRESVRPPSVIRLGPNIPPRLRNDYIARRGGGGGRGFSRSSNGNRGVFGRGNCSNTEGRLVWRRKVGNHDQRRSVCYNEMKKHDVIPISWTHKNNTTIMIKNIPYHYNREMLMQFLDEHCYLESKKARDSNGENIHVFAYDFLYLPMDFKKKRSKGYAFVNFTDQRTVWNFFYVFNDKLNVFPGSTRSAKIVTAKIQGKEALVNRFKQTRFECESEGFLPVWFSPARDGSGESVQMITVGQYKVTPYSQETLTLGNCY</sequence>
<dbReference type="eggNOG" id="KOG4660">
    <property type="taxonomic scope" value="Eukaryota"/>
</dbReference>
<dbReference type="Proteomes" id="UP000011115">
    <property type="component" value="Unassembled WGS sequence"/>
</dbReference>
<feature type="domain" description="Mei2-like C-terminal RNA recognition motif" evidence="2">
    <location>
        <begin position="137"/>
        <end position="248"/>
    </location>
</feature>
<dbReference type="InterPro" id="IPR012677">
    <property type="entry name" value="Nucleotide-bd_a/b_plait_sf"/>
</dbReference>
<evidence type="ECO:0000313" key="4">
    <source>
        <dbReference type="Proteomes" id="UP000011115"/>
    </source>
</evidence>
<accession>M1DKP1</accession>
<name>M1DKP1_SOLTU</name>
<dbReference type="EnsemblPlants" id="PGSC0003DMT400090567">
    <property type="protein sequence ID" value="PGSC0003DMT400090567"/>
    <property type="gene ID" value="PGSC0003DMG400040138"/>
</dbReference>
<dbReference type="Gene3D" id="3.30.70.330">
    <property type="match status" value="1"/>
</dbReference>
<evidence type="ECO:0000259" key="2">
    <source>
        <dbReference type="Pfam" id="PF04059"/>
    </source>
</evidence>
<evidence type="ECO:0000256" key="1">
    <source>
        <dbReference type="SAM" id="MobiDB-lite"/>
    </source>
</evidence>
<dbReference type="InParanoid" id="M1DKP1"/>
<organism evidence="3 4">
    <name type="scientific">Solanum tuberosum</name>
    <name type="common">Potato</name>
    <dbReference type="NCBI Taxonomy" id="4113"/>
    <lineage>
        <taxon>Eukaryota</taxon>
        <taxon>Viridiplantae</taxon>
        <taxon>Streptophyta</taxon>
        <taxon>Embryophyta</taxon>
        <taxon>Tracheophyta</taxon>
        <taxon>Spermatophyta</taxon>
        <taxon>Magnoliopsida</taxon>
        <taxon>eudicotyledons</taxon>
        <taxon>Gunneridae</taxon>
        <taxon>Pentapetalae</taxon>
        <taxon>asterids</taxon>
        <taxon>lamiids</taxon>
        <taxon>Solanales</taxon>
        <taxon>Solanaceae</taxon>
        <taxon>Solanoideae</taxon>
        <taxon>Solaneae</taxon>
        <taxon>Solanum</taxon>
    </lineage>
</organism>
<dbReference type="Pfam" id="PF04059">
    <property type="entry name" value="RRM_2"/>
    <property type="match status" value="1"/>
</dbReference>
<dbReference type="GO" id="GO:0003723">
    <property type="term" value="F:RNA binding"/>
    <property type="evidence" value="ECO:0000318"/>
    <property type="project" value="GO_Central"/>
</dbReference>
<proteinExistence type="predicted"/>
<dbReference type="HOGENOM" id="CLU_095878_0_0_1"/>
<keyword evidence="4" id="KW-1185">Reference proteome</keyword>
<dbReference type="AlphaFoldDB" id="M1DKP1"/>
<dbReference type="InterPro" id="IPR007201">
    <property type="entry name" value="Mei2-like_Rrm_C"/>
</dbReference>
<dbReference type="OMA" id="YHYNREM"/>
<feature type="region of interest" description="Disordered" evidence="1">
    <location>
        <begin position="69"/>
        <end position="91"/>
    </location>
</feature>
<reference evidence="4" key="1">
    <citation type="journal article" date="2011" name="Nature">
        <title>Genome sequence and analysis of the tuber crop potato.</title>
        <authorList>
            <consortium name="The Potato Genome Sequencing Consortium"/>
        </authorList>
    </citation>
    <scope>NUCLEOTIDE SEQUENCE [LARGE SCALE GENOMIC DNA]</scope>
    <source>
        <strain evidence="4">cv. DM1-3 516 R44</strain>
    </source>
</reference>